<gene>
    <name evidence="2" type="ORF">E2C01_055619</name>
</gene>
<comment type="caution">
    <text evidence="2">The sequence shown here is derived from an EMBL/GenBank/DDBJ whole genome shotgun (WGS) entry which is preliminary data.</text>
</comment>
<feature type="region of interest" description="Disordered" evidence="1">
    <location>
        <begin position="1"/>
        <end position="21"/>
    </location>
</feature>
<evidence type="ECO:0000313" key="3">
    <source>
        <dbReference type="Proteomes" id="UP000324222"/>
    </source>
</evidence>
<proteinExistence type="predicted"/>
<evidence type="ECO:0000313" key="2">
    <source>
        <dbReference type="EMBL" id="MPC61546.1"/>
    </source>
</evidence>
<dbReference type="AlphaFoldDB" id="A0A5B7GVA2"/>
<name>A0A5B7GVA2_PORTR</name>
<organism evidence="2 3">
    <name type="scientific">Portunus trituberculatus</name>
    <name type="common">Swimming crab</name>
    <name type="synonym">Neptunus trituberculatus</name>
    <dbReference type="NCBI Taxonomy" id="210409"/>
    <lineage>
        <taxon>Eukaryota</taxon>
        <taxon>Metazoa</taxon>
        <taxon>Ecdysozoa</taxon>
        <taxon>Arthropoda</taxon>
        <taxon>Crustacea</taxon>
        <taxon>Multicrustacea</taxon>
        <taxon>Malacostraca</taxon>
        <taxon>Eumalacostraca</taxon>
        <taxon>Eucarida</taxon>
        <taxon>Decapoda</taxon>
        <taxon>Pleocyemata</taxon>
        <taxon>Brachyura</taxon>
        <taxon>Eubrachyura</taxon>
        <taxon>Portunoidea</taxon>
        <taxon>Portunidae</taxon>
        <taxon>Portuninae</taxon>
        <taxon>Portunus</taxon>
    </lineage>
</organism>
<dbReference type="EMBL" id="VSRR010018637">
    <property type="protein sequence ID" value="MPC61546.1"/>
    <property type="molecule type" value="Genomic_DNA"/>
</dbReference>
<reference evidence="2 3" key="1">
    <citation type="submission" date="2019-05" db="EMBL/GenBank/DDBJ databases">
        <title>Another draft genome of Portunus trituberculatus and its Hox gene families provides insights of decapod evolution.</title>
        <authorList>
            <person name="Jeong J.-H."/>
            <person name="Song I."/>
            <person name="Kim S."/>
            <person name="Choi T."/>
            <person name="Kim D."/>
            <person name="Ryu S."/>
            <person name="Kim W."/>
        </authorList>
    </citation>
    <scope>NUCLEOTIDE SEQUENCE [LARGE SCALE GENOMIC DNA]</scope>
    <source>
        <tissue evidence="2">Muscle</tissue>
    </source>
</reference>
<keyword evidence="3" id="KW-1185">Reference proteome</keyword>
<evidence type="ECO:0000256" key="1">
    <source>
        <dbReference type="SAM" id="MobiDB-lite"/>
    </source>
</evidence>
<dbReference type="Proteomes" id="UP000324222">
    <property type="component" value="Unassembled WGS sequence"/>
</dbReference>
<accession>A0A5B7GVA2</accession>
<sequence>MNREHRVMTVSQPGTAEEHRTISPTEITHHCTTPDQQQNMTFAHQHVRNVNTTPEDSRVAASSNAKL</sequence>
<protein>
    <submittedName>
        <fullName evidence="2">Uncharacterized protein</fullName>
    </submittedName>
</protein>